<dbReference type="Proteomes" id="UP001222027">
    <property type="component" value="Unassembled WGS sequence"/>
</dbReference>
<reference evidence="1 2" key="1">
    <citation type="submission" date="2022-12" db="EMBL/GenBank/DDBJ databases">
        <title>Chromosome-scale assembly of the Ensete ventricosum genome.</title>
        <authorList>
            <person name="Dussert Y."/>
            <person name="Stocks J."/>
            <person name="Wendawek A."/>
            <person name="Woldeyes F."/>
            <person name="Nichols R.A."/>
            <person name="Borrell J.S."/>
        </authorList>
    </citation>
    <scope>NUCLEOTIDE SEQUENCE [LARGE SCALE GENOMIC DNA]</scope>
    <source>
        <strain evidence="2">cv. Maze</strain>
        <tissue evidence="1">Seeds</tissue>
    </source>
</reference>
<sequence length="109" mass="12538">MPTLKTSALVVEDHQIVSFTGCRTLFLVLCRKSYGRERVLIRSLSRDHHLSISFDAEKECRAFRGDKDIHVSLLICNNPWERSHNDDTAFSDRAEQCLRGTREKTTTEA</sequence>
<dbReference type="AlphaFoldDB" id="A0AAV8QHN3"/>
<dbReference type="EMBL" id="JAQQAF010000006">
    <property type="protein sequence ID" value="KAJ8476009.1"/>
    <property type="molecule type" value="Genomic_DNA"/>
</dbReference>
<gene>
    <name evidence="1" type="ORF">OPV22_019736</name>
</gene>
<evidence type="ECO:0000313" key="2">
    <source>
        <dbReference type="Proteomes" id="UP001222027"/>
    </source>
</evidence>
<accession>A0AAV8QHN3</accession>
<protein>
    <submittedName>
        <fullName evidence="1">Uncharacterized protein</fullName>
    </submittedName>
</protein>
<evidence type="ECO:0000313" key="1">
    <source>
        <dbReference type="EMBL" id="KAJ8476009.1"/>
    </source>
</evidence>
<comment type="caution">
    <text evidence="1">The sequence shown here is derived from an EMBL/GenBank/DDBJ whole genome shotgun (WGS) entry which is preliminary data.</text>
</comment>
<organism evidence="1 2">
    <name type="scientific">Ensete ventricosum</name>
    <name type="common">Abyssinian banana</name>
    <name type="synonym">Musa ensete</name>
    <dbReference type="NCBI Taxonomy" id="4639"/>
    <lineage>
        <taxon>Eukaryota</taxon>
        <taxon>Viridiplantae</taxon>
        <taxon>Streptophyta</taxon>
        <taxon>Embryophyta</taxon>
        <taxon>Tracheophyta</taxon>
        <taxon>Spermatophyta</taxon>
        <taxon>Magnoliopsida</taxon>
        <taxon>Liliopsida</taxon>
        <taxon>Zingiberales</taxon>
        <taxon>Musaceae</taxon>
        <taxon>Ensete</taxon>
    </lineage>
</organism>
<name>A0AAV8QHN3_ENSVE</name>
<keyword evidence="2" id="KW-1185">Reference proteome</keyword>
<proteinExistence type="predicted"/>